<comment type="caution">
    <text evidence="2">The sequence shown here is derived from an EMBL/GenBank/DDBJ whole genome shotgun (WGS) entry which is preliminary data.</text>
</comment>
<accession>A0A831ESZ6</accession>
<keyword evidence="1" id="KW-0732">Signal</keyword>
<proteinExistence type="predicted"/>
<dbReference type="EMBL" id="CAPB01000041">
    <property type="protein sequence ID" value="CCO95652.1"/>
    <property type="molecule type" value="Genomic_DNA"/>
</dbReference>
<feature type="signal peptide" evidence="1">
    <location>
        <begin position="1"/>
        <end position="24"/>
    </location>
</feature>
<reference evidence="2 3" key="1">
    <citation type="submission" date="2012-11" db="EMBL/GenBank/DDBJ databases">
        <authorList>
            <person name="Linke B."/>
        </authorList>
    </citation>
    <scope>NUCLEOTIDE SEQUENCE [LARGE SCALE GENOMIC DNA]</scope>
    <source>
        <strain evidence="3">CFBP 1232</strain>
    </source>
</reference>
<dbReference type="GeneID" id="97604366"/>
<evidence type="ECO:0000256" key="1">
    <source>
        <dbReference type="SAM" id="SignalP"/>
    </source>
</evidence>
<dbReference type="AlphaFoldDB" id="A0A831ESZ6"/>
<reference evidence="2 3" key="2">
    <citation type="submission" date="2013-04" db="EMBL/GenBank/DDBJ databases">
        <title>Comparative genomics of 12 strains of Erwinia amylovora identifies a pan-genome with a large conserved core and provides insights into host specificity.</title>
        <authorList>
            <person name="Mann R.A."/>
            <person name="Smits T.H.M."/>
            <person name="Buehlmann A."/>
            <person name="Blom J."/>
            <person name="Goesmann A."/>
            <person name="Frey J.E."/>
            <person name="Plummer K.M."/>
            <person name="Beer S.V."/>
            <person name="Luck J."/>
            <person name="Duffy B."/>
            <person name="Rodoni B."/>
        </authorList>
    </citation>
    <scope>NUCLEOTIDE SEQUENCE [LARGE SCALE GENOMIC DNA]</scope>
    <source>
        <strain evidence="3">CFBP 1232</strain>
    </source>
</reference>
<evidence type="ECO:0000313" key="2">
    <source>
        <dbReference type="EMBL" id="CCO95652.1"/>
    </source>
</evidence>
<evidence type="ECO:0000313" key="3">
    <source>
        <dbReference type="Proteomes" id="UP000013111"/>
    </source>
</evidence>
<organism evidence="2 3">
    <name type="scientific">Erwinia amylovora NBRC 12687 = CFBP 1232</name>
    <dbReference type="NCBI Taxonomy" id="1219359"/>
    <lineage>
        <taxon>Bacteria</taxon>
        <taxon>Pseudomonadati</taxon>
        <taxon>Pseudomonadota</taxon>
        <taxon>Gammaproteobacteria</taxon>
        <taxon>Enterobacterales</taxon>
        <taxon>Erwiniaceae</taxon>
        <taxon>Erwinia</taxon>
    </lineage>
</organism>
<name>A0A831ESZ6_ERWAM</name>
<gene>
    <name evidence="2" type="ORF">BN437_3754</name>
</gene>
<dbReference type="Proteomes" id="UP000013111">
    <property type="component" value="Unassembled WGS sequence"/>
</dbReference>
<protein>
    <recommendedName>
        <fullName evidence="4">Secreted protein</fullName>
    </recommendedName>
</protein>
<sequence length="82" mass="9120">MNKGKNFFSLICILTALVSLPVYAAQSAYYCSGAYGDNNDRGLWDWTFTASSEKDASVQAEKKYILNTPGAWVDVFQCHSLK</sequence>
<feature type="chain" id="PRO_5032648879" description="Secreted protein" evidence="1">
    <location>
        <begin position="25"/>
        <end position="82"/>
    </location>
</feature>
<evidence type="ECO:0008006" key="4">
    <source>
        <dbReference type="Google" id="ProtNLM"/>
    </source>
</evidence>
<dbReference type="RefSeq" id="WP_004161073.1">
    <property type="nucleotide sequence ID" value="NZ_BAYW01000001.1"/>
</dbReference>